<proteinExistence type="predicted"/>
<dbReference type="EMBL" id="HACG01028280">
    <property type="protein sequence ID" value="CEK75145.1"/>
    <property type="molecule type" value="Transcribed_RNA"/>
</dbReference>
<sequence>FAELHSSSFQGTWVSMAMREQASSATISGGQPVEKTDILNALIECERIEYFHSNKSTPTARLHGLGLKIGVASYWLLLTKMMSLHSG</sequence>
<protein>
    <submittedName>
        <fullName evidence="1">Uncharacterized protein</fullName>
    </submittedName>
</protein>
<gene>
    <name evidence="1" type="primary">ORF94224</name>
</gene>
<evidence type="ECO:0000313" key="1">
    <source>
        <dbReference type="EMBL" id="CEK75145.1"/>
    </source>
</evidence>
<dbReference type="AlphaFoldDB" id="A0A0B7A589"/>
<feature type="non-terminal residue" evidence="1">
    <location>
        <position position="1"/>
    </location>
</feature>
<feature type="non-terminal residue" evidence="1">
    <location>
        <position position="87"/>
    </location>
</feature>
<organism evidence="1">
    <name type="scientific">Arion vulgaris</name>
    <dbReference type="NCBI Taxonomy" id="1028688"/>
    <lineage>
        <taxon>Eukaryota</taxon>
        <taxon>Metazoa</taxon>
        <taxon>Spiralia</taxon>
        <taxon>Lophotrochozoa</taxon>
        <taxon>Mollusca</taxon>
        <taxon>Gastropoda</taxon>
        <taxon>Heterobranchia</taxon>
        <taxon>Euthyneura</taxon>
        <taxon>Panpulmonata</taxon>
        <taxon>Eupulmonata</taxon>
        <taxon>Stylommatophora</taxon>
        <taxon>Helicina</taxon>
        <taxon>Arionoidea</taxon>
        <taxon>Arionidae</taxon>
        <taxon>Arion</taxon>
    </lineage>
</organism>
<accession>A0A0B7A589</accession>
<reference evidence="1" key="1">
    <citation type="submission" date="2014-12" db="EMBL/GenBank/DDBJ databases">
        <title>Insight into the proteome of Arion vulgaris.</title>
        <authorList>
            <person name="Aradska J."/>
            <person name="Bulat T."/>
            <person name="Smidak R."/>
            <person name="Sarate P."/>
            <person name="Gangsoo J."/>
            <person name="Sialana F."/>
            <person name="Bilban M."/>
            <person name="Lubec G."/>
        </authorList>
    </citation>
    <scope>NUCLEOTIDE SEQUENCE</scope>
    <source>
        <tissue evidence="1">Skin</tissue>
    </source>
</reference>
<name>A0A0B7A589_9EUPU</name>